<dbReference type="GO" id="GO:0015031">
    <property type="term" value="P:protein transport"/>
    <property type="evidence" value="ECO:0007669"/>
    <property type="project" value="TreeGrafter"/>
</dbReference>
<name>A0A8B7ZM86_ACAPL</name>
<dbReference type="InterPro" id="IPR014752">
    <property type="entry name" value="Arrestin-like_C"/>
</dbReference>
<dbReference type="OrthoDB" id="2333384at2759"/>
<dbReference type="Pfam" id="PF00339">
    <property type="entry name" value="Arrestin_N"/>
    <property type="match status" value="1"/>
</dbReference>
<keyword evidence="3" id="KW-1185">Reference proteome</keyword>
<dbReference type="Pfam" id="PF02752">
    <property type="entry name" value="Arrestin_C"/>
    <property type="match status" value="1"/>
</dbReference>
<dbReference type="GO" id="GO:0005737">
    <property type="term" value="C:cytoplasm"/>
    <property type="evidence" value="ECO:0007669"/>
    <property type="project" value="TreeGrafter"/>
</dbReference>
<feature type="domain" description="Arrestin C-terminal-like" evidence="2">
    <location>
        <begin position="196"/>
        <end position="332"/>
    </location>
</feature>
<dbReference type="SUPFAM" id="SSF81296">
    <property type="entry name" value="E set domains"/>
    <property type="match status" value="2"/>
</dbReference>
<dbReference type="Gene3D" id="2.60.40.640">
    <property type="match status" value="2"/>
</dbReference>
<protein>
    <submittedName>
        <fullName evidence="4">Arrestin domain-containing protein 3-like isoform X1</fullName>
    </submittedName>
</protein>
<dbReference type="InterPro" id="IPR011022">
    <property type="entry name" value="Arrestin_C-like"/>
</dbReference>
<dbReference type="SMART" id="SM01017">
    <property type="entry name" value="Arrestin_C"/>
    <property type="match status" value="1"/>
</dbReference>
<organism evidence="3 4">
    <name type="scientific">Acanthaster planci</name>
    <name type="common">Crown-of-thorns starfish</name>
    <dbReference type="NCBI Taxonomy" id="133434"/>
    <lineage>
        <taxon>Eukaryota</taxon>
        <taxon>Metazoa</taxon>
        <taxon>Echinodermata</taxon>
        <taxon>Eleutherozoa</taxon>
        <taxon>Asterozoa</taxon>
        <taxon>Asteroidea</taxon>
        <taxon>Valvatacea</taxon>
        <taxon>Valvatida</taxon>
        <taxon>Acanthasteridae</taxon>
        <taxon>Acanthaster</taxon>
    </lineage>
</organism>
<dbReference type="OMA" id="FCCLCCG"/>
<dbReference type="PANTHER" id="PTHR11188">
    <property type="entry name" value="ARRESTIN DOMAIN CONTAINING PROTEIN"/>
    <property type="match status" value="1"/>
</dbReference>
<dbReference type="InterPro" id="IPR050357">
    <property type="entry name" value="Arrestin_domain-protein"/>
</dbReference>
<dbReference type="InterPro" id="IPR014756">
    <property type="entry name" value="Ig_E-set"/>
</dbReference>
<dbReference type="InterPro" id="IPR011021">
    <property type="entry name" value="Arrestin-like_N"/>
</dbReference>
<dbReference type="PANTHER" id="PTHR11188:SF176">
    <property type="entry name" value="ARRESTIN DOMAIN-CONTAINING PROTEIN 1"/>
    <property type="match status" value="1"/>
</dbReference>
<accession>A0A8B7ZM86</accession>
<dbReference type="KEGG" id="aplc:110987622"/>
<dbReference type="RefSeq" id="XP_022106182.1">
    <property type="nucleotide sequence ID" value="XM_022250490.1"/>
</dbReference>
<dbReference type="AlphaFoldDB" id="A0A8B7ZM86"/>
<comment type="similarity">
    <text evidence="1">Belongs to the arrestin family.</text>
</comment>
<dbReference type="Proteomes" id="UP000694845">
    <property type="component" value="Unplaced"/>
</dbReference>
<dbReference type="GeneID" id="110987622"/>
<evidence type="ECO:0000256" key="1">
    <source>
        <dbReference type="ARBA" id="ARBA00005298"/>
    </source>
</evidence>
<evidence type="ECO:0000313" key="3">
    <source>
        <dbReference type="Proteomes" id="UP000694845"/>
    </source>
</evidence>
<sequence>MLCTDERHILHNANAVMGKISGFQIIFDNDQEVFNGGDVIQGHVRLDLQATKQFRGIYMHWKGRAVVTWTEIEPRGKSKVTVLYVAGEDYFDQYITIWGKERTDTDESRLELPAGQHCLPFKFQLPTRPLPCSFEGTLGYVRYFARAVIDRPWTFDHVTKRAFTVSGIPYDLNKVQNPLAPVYNEDEKTVCCLCCATGPVSVSASTDKRAYLPGETIYISASLDNRSNRSVHSLEAELIQSVNYYARRDGVGSPSYRTTSHVVTSVVSEACGSYASAHWDRKPMIIPPLPPCNLEGCNFIDIRYYVKFTADVASTPFDVDLMLEIVIGTIPLSGHTYWNASSNQPTSSAGIPPTYEAAIGGQKEIRDEHDNEFVFGKLVYTPQYMFYRYHSVEEGHPSAIEKSTTV</sequence>
<gene>
    <name evidence="4" type="primary">LOC110987622</name>
</gene>
<proteinExistence type="inferred from homology"/>
<evidence type="ECO:0000259" key="2">
    <source>
        <dbReference type="SMART" id="SM01017"/>
    </source>
</evidence>
<evidence type="ECO:0000313" key="4">
    <source>
        <dbReference type="RefSeq" id="XP_022106182.1"/>
    </source>
</evidence>
<reference evidence="4" key="1">
    <citation type="submission" date="2025-08" db="UniProtKB">
        <authorList>
            <consortium name="RefSeq"/>
        </authorList>
    </citation>
    <scope>IDENTIFICATION</scope>
</reference>